<evidence type="ECO:0000256" key="1">
    <source>
        <dbReference type="ARBA" id="ARBA00000085"/>
    </source>
</evidence>
<keyword evidence="9" id="KW-0812">Transmembrane</keyword>
<dbReference type="Gene3D" id="1.20.5.1930">
    <property type="match status" value="1"/>
</dbReference>
<dbReference type="Pfam" id="PF07730">
    <property type="entry name" value="HisKA_3"/>
    <property type="match status" value="1"/>
</dbReference>
<dbReference type="PANTHER" id="PTHR24421">
    <property type="entry name" value="NITRATE/NITRITE SENSOR PROTEIN NARX-RELATED"/>
    <property type="match status" value="1"/>
</dbReference>
<evidence type="ECO:0000256" key="4">
    <source>
        <dbReference type="ARBA" id="ARBA00022679"/>
    </source>
</evidence>
<keyword evidence="9" id="KW-0472">Membrane</keyword>
<comment type="caution">
    <text evidence="11">The sequence shown here is derived from an EMBL/GenBank/DDBJ whole genome shotgun (WGS) entry which is preliminary data.</text>
</comment>
<evidence type="ECO:0000259" key="10">
    <source>
        <dbReference type="PROSITE" id="PS50109"/>
    </source>
</evidence>
<keyword evidence="7" id="KW-0067">ATP-binding</keyword>
<dbReference type="SUPFAM" id="SSF55874">
    <property type="entry name" value="ATPase domain of HSP90 chaperone/DNA topoisomerase II/histidine kinase"/>
    <property type="match status" value="1"/>
</dbReference>
<proteinExistence type="predicted"/>
<evidence type="ECO:0000256" key="5">
    <source>
        <dbReference type="ARBA" id="ARBA00022741"/>
    </source>
</evidence>
<gene>
    <name evidence="11" type="ORF">FB475_2762</name>
</gene>
<feature type="transmembrane region" description="Helical" evidence="9">
    <location>
        <begin position="162"/>
        <end position="180"/>
    </location>
</feature>
<dbReference type="GO" id="GO:0005524">
    <property type="term" value="F:ATP binding"/>
    <property type="evidence" value="ECO:0007669"/>
    <property type="project" value="UniProtKB-KW"/>
</dbReference>
<dbReference type="InterPro" id="IPR036890">
    <property type="entry name" value="HATPase_C_sf"/>
</dbReference>
<dbReference type="PROSITE" id="PS50109">
    <property type="entry name" value="HIS_KIN"/>
    <property type="match status" value="1"/>
</dbReference>
<sequence>MSLLRVTACGRSASHNGVVQRLWRSFWPDVAFAVAGLVSLQPRATDGSARGWPDAPLWLRLVLMVVPLLIAVRRIEPAVALPGLIGGAYLAGLLGQPDWFLLAGSVLALWSLAGRCRVPTVLAVAGLSAALPLLLNQLRGTLMRFIYAPSDEGYNYLSIHGWQRWQAILVVVVALVFLVIRRRSWAQAVTATERLDDLREFLRGPQYNHHRDVLLAVAACGLVLTEIGQDLIEGNWWSAPHWMPYAVAYASLVLVLRRVPALPVVILAVAALIANWQASTPILTLYCAFGLSLYRLVVLPARNQSLRWTVPTAITVLAAMPLITWRMRYPVMAQIFPRIKHSILDQRADGILHNSDYEAIVRHQWPISFALTLLLPICAGIAFRLYRRNVQAAQREAELEQAATEREAARVVLTERSYIARDLHDVVAHAVNLMVIQAETGPDLVRRGEDDVLAGFQRIGDAGRRALSELDRLLSALRDADGVPDPQLAPQPGLADLSQLVTDVSDGHLPIALDVSGDPVGPPEGQQLAAYRLVQEALTNVVRHAKASAAQVLVRVEDAGVWVEVTDDGSGFDVAAAARGTRHGLAGMRERVRIEGGTLDVRSTPGAGTTVAAWFPVGGGR</sequence>
<comment type="catalytic activity">
    <reaction evidence="1">
        <text>ATP + protein L-histidine = ADP + protein N-phospho-L-histidine.</text>
        <dbReference type="EC" id="2.7.13.3"/>
    </reaction>
</comment>
<dbReference type="SMART" id="SM00387">
    <property type="entry name" value="HATPase_c"/>
    <property type="match status" value="1"/>
</dbReference>
<dbReference type="Gene3D" id="3.30.565.10">
    <property type="entry name" value="Histidine kinase-like ATPase, C-terminal domain"/>
    <property type="match status" value="1"/>
</dbReference>
<dbReference type="GO" id="GO:0000155">
    <property type="term" value="F:phosphorelay sensor kinase activity"/>
    <property type="evidence" value="ECO:0007669"/>
    <property type="project" value="InterPro"/>
</dbReference>
<dbReference type="GO" id="GO:0016020">
    <property type="term" value="C:membrane"/>
    <property type="evidence" value="ECO:0007669"/>
    <property type="project" value="InterPro"/>
</dbReference>
<evidence type="ECO:0000313" key="11">
    <source>
        <dbReference type="EMBL" id="TQJ18615.1"/>
    </source>
</evidence>
<keyword evidence="4" id="KW-0808">Transferase</keyword>
<evidence type="ECO:0000256" key="7">
    <source>
        <dbReference type="ARBA" id="ARBA00022840"/>
    </source>
</evidence>
<dbReference type="CDD" id="cd16917">
    <property type="entry name" value="HATPase_UhpB-NarQ-NarX-like"/>
    <property type="match status" value="1"/>
</dbReference>
<feature type="transmembrane region" description="Helical" evidence="9">
    <location>
        <begin position="282"/>
        <end position="301"/>
    </location>
</feature>
<dbReference type="InterPro" id="IPR011712">
    <property type="entry name" value="Sig_transdc_His_kin_sub3_dim/P"/>
</dbReference>
<keyword evidence="5" id="KW-0547">Nucleotide-binding</keyword>
<evidence type="ECO:0000256" key="3">
    <source>
        <dbReference type="ARBA" id="ARBA00022553"/>
    </source>
</evidence>
<dbReference type="AlphaFoldDB" id="A0A542ETF9"/>
<feature type="transmembrane region" description="Helical" evidence="9">
    <location>
        <begin position="259"/>
        <end position="276"/>
    </location>
</feature>
<dbReference type="Pfam" id="PF02518">
    <property type="entry name" value="HATPase_c"/>
    <property type="match status" value="1"/>
</dbReference>
<dbReference type="GO" id="GO:0046983">
    <property type="term" value="F:protein dimerization activity"/>
    <property type="evidence" value="ECO:0007669"/>
    <property type="project" value="InterPro"/>
</dbReference>
<evidence type="ECO:0000256" key="2">
    <source>
        <dbReference type="ARBA" id="ARBA00012438"/>
    </source>
</evidence>
<keyword evidence="12" id="KW-1185">Reference proteome</keyword>
<dbReference type="EMBL" id="VFMM01000001">
    <property type="protein sequence ID" value="TQJ18615.1"/>
    <property type="molecule type" value="Genomic_DNA"/>
</dbReference>
<dbReference type="PANTHER" id="PTHR24421:SF10">
    <property type="entry name" value="NITRATE_NITRITE SENSOR PROTEIN NARQ"/>
    <property type="match status" value="1"/>
</dbReference>
<keyword evidence="8" id="KW-0902">Two-component regulatory system</keyword>
<evidence type="ECO:0000313" key="12">
    <source>
        <dbReference type="Proteomes" id="UP000316298"/>
    </source>
</evidence>
<evidence type="ECO:0000256" key="8">
    <source>
        <dbReference type="ARBA" id="ARBA00023012"/>
    </source>
</evidence>
<feature type="transmembrane region" description="Helical" evidence="9">
    <location>
        <begin position="308"/>
        <end position="327"/>
    </location>
</feature>
<keyword evidence="3" id="KW-0597">Phosphoprotein</keyword>
<accession>A0A542ETF9</accession>
<feature type="domain" description="Histidine kinase" evidence="10">
    <location>
        <begin position="525"/>
        <end position="619"/>
    </location>
</feature>
<dbReference type="EC" id="2.7.13.3" evidence="2"/>
<dbReference type="InterPro" id="IPR003594">
    <property type="entry name" value="HATPase_dom"/>
</dbReference>
<reference evidence="11 12" key="1">
    <citation type="submission" date="2019-06" db="EMBL/GenBank/DDBJ databases">
        <title>Sequencing the genomes of 1000 actinobacteria strains.</title>
        <authorList>
            <person name="Klenk H.-P."/>
        </authorList>
    </citation>
    <scope>NUCLEOTIDE SEQUENCE [LARGE SCALE GENOMIC DNA]</scope>
    <source>
        <strain evidence="11 12">DSM 17305</strain>
    </source>
</reference>
<dbReference type="InterPro" id="IPR050482">
    <property type="entry name" value="Sensor_HK_TwoCompSys"/>
</dbReference>
<evidence type="ECO:0000256" key="6">
    <source>
        <dbReference type="ARBA" id="ARBA00022777"/>
    </source>
</evidence>
<organism evidence="11 12">
    <name type="scientific">Kribbella jejuensis</name>
    <dbReference type="NCBI Taxonomy" id="236068"/>
    <lineage>
        <taxon>Bacteria</taxon>
        <taxon>Bacillati</taxon>
        <taxon>Actinomycetota</taxon>
        <taxon>Actinomycetes</taxon>
        <taxon>Propionibacteriales</taxon>
        <taxon>Kribbellaceae</taxon>
        <taxon>Kribbella</taxon>
    </lineage>
</organism>
<feature type="transmembrane region" description="Helical" evidence="9">
    <location>
        <begin position="365"/>
        <end position="386"/>
    </location>
</feature>
<name>A0A542ETF9_9ACTN</name>
<dbReference type="InterPro" id="IPR005467">
    <property type="entry name" value="His_kinase_dom"/>
</dbReference>
<protein>
    <recommendedName>
        <fullName evidence="2">histidine kinase</fullName>
        <ecNumber evidence="2">2.7.13.3</ecNumber>
    </recommendedName>
</protein>
<dbReference type="Proteomes" id="UP000316298">
    <property type="component" value="Unassembled WGS sequence"/>
</dbReference>
<feature type="transmembrane region" description="Helical" evidence="9">
    <location>
        <begin position="57"/>
        <end position="75"/>
    </location>
</feature>
<keyword evidence="6 11" id="KW-0418">Kinase</keyword>
<keyword evidence="9" id="KW-1133">Transmembrane helix</keyword>
<feature type="transmembrane region" description="Helical" evidence="9">
    <location>
        <begin position="121"/>
        <end position="142"/>
    </location>
</feature>
<feature type="transmembrane region" description="Helical" evidence="9">
    <location>
        <begin position="87"/>
        <end position="109"/>
    </location>
</feature>
<evidence type="ECO:0000256" key="9">
    <source>
        <dbReference type="SAM" id="Phobius"/>
    </source>
</evidence>